<keyword evidence="1" id="KW-0812">Transmembrane</keyword>
<proteinExistence type="predicted"/>
<protein>
    <submittedName>
        <fullName evidence="2">Uncharacterized protein</fullName>
    </submittedName>
</protein>
<comment type="caution">
    <text evidence="2">The sequence shown here is derived from an EMBL/GenBank/DDBJ whole genome shotgun (WGS) entry which is preliminary data.</text>
</comment>
<accession>A0A1B8B624</accession>
<evidence type="ECO:0000256" key="1">
    <source>
        <dbReference type="SAM" id="Phobius"/>
    </source>
</evidence>
<feature type="transmembrane region" description="Helical" evidence="1">
    <location>
        <begin position="55"/>
        <end position="78"/>
    </location>
</feature>
<name>A0A1B8B624_FUSPO</name>
<gene>
    <name evidence="2" type="ORF">FPOA_02112</name>
</gene>
<evidence type="ECO:0000313" key="3">
    <source>
        <dbReference type="Proteomes" id="UP000091967"/>
    </source>
</evidence>
<dbReference type="AlphaFoldDB" id="A0A1B8B624"/>
<keyword evidence="3" id="KW-1185">Reference proteome</keyword>
<keyword evidence="1" id="KW-0472">Membrane</keyword>
<reference evidence="2 3" key="1">
    <citation type="submission" date="2016-06" db="EMBL/GenBank/DDBJ databases">
        <title>Living apart together: crosstalk between the core and supernumerary genomes in a fungal plant pathogen.</title>
        <authorList>
            <person name="Vanheule A."/>
            <person name="Audenaert K."/>
            <person name="Warris S."/>
            <person name="Van De Geest H."/>
            <person name="Schijlen E."/>
            <person name="Hofte M."/>
            <person name="De Saeger S."/>
            <person name="Haesaert G."/>
            <person name="Waalwijk C."/>
            <person name="Van Der Lee T."/>
        </authorList>
    </citation>
    <scope>NUCLEOTIDE SEQUENCE [LARGE SCALE GENOMIC DNA]</scope>
    <source>
        <strain evidence="2 3">2516</strain>
    </source>
</reference>
<keyword evidence="1" id="KW-1133">Transmembrane helix</keyword>
<dbReference type="EMBL" id="LYXU01000001">
    <property type="protein sequence ID" value="OBS28171.1"/>
    <property type="molecule type" value="Genomic_DNA"/>
</dbReference>
<dbReference type="Proteomes" id="UP000091967">
    <property type="component" value="Unassembled WGS sequence"/>
</dbReference>
<sequence>MDWLTRGAYDPSGQVWGEMPIRRSSPNGSASGFEGAYEGRSIAPGLMDTKTHSRFLPFFFEVCIVGSAFSMAQGLITLRGARVGMERVGHTATTIATLLLKSTQVVDLEIQRDPNIVQFRNEVEQMIQHGKRQKKLQRDVFKCLALLTAYPVCLLHQGLDNKCYADVDSRCEEAVHRLTRIYPITWQSSSSQLSQAPRSNIEENVDIEQTHFFETFSLELEMEFRTSRRNNRPSLAAQHTITNIRMILENLIDDRNLDPLRSPFLRENIDVMAISGRECLVYS</sequence>
<organism evidence="2 3">
    <name type="scientific">Fusarium poae</name>
    <dbReference type="NCBI Taxonomy" id="36050"/>
    <lineage>
        <taxon>Eukaryota</taxon>
        <taxon>Fungi</taxon>
        <taxon>Dikarya</taxon>
        <taxon>Ascomycota</taxon>
        <taxon>Pezizomycotina</taxon>
        <taxon>Sordariomycetes</taxon>
        <taxon>Hypocreomycetidae</taxon>
        <taxon>Hypocreales</taxon>
        <taxon>Nectriaceae</taxon>
        <taxon>Fusarium</taxon>
    </lineage>
</organism>
<evidence type="ECO:0000313" key="2">
    <source>
        <dbReference type="EMBL" id="OBS28171.1"/>
    </source>
</evidence>